<evidence type="ECO:0000313" key="2">
    <source>
        <dbReference type="Proteomes" id="UP000824120"/>
    </source>
</evidence>
<comment type="caution">
    <text evidence="1">The sequence shown here is derived from an EMBL/GenBank/DDBJ whole genome shotgun (WGS) entry which is preliminary data.</text>
</comment>
<gene>
    <name evidence="1" type="ORF">H5410_034891</name>
</gene>
<dbReference type="AlphaFoldDB" id="A0A9J5XZ75"/>
<dbReference type="EMBL" id="JACXVP010000007">
    <property type="protein sequence ID" value="KAG5593659.1"/>
    <property type="molecule type" value="Genomic_DNA"/>
</dbReference>
<name>A0A9J5XZ75_SOLCO</name>
<reference evidence="1 2" key="1">
    <citation type="submission" date="2020-09" db="EMBL/GenBank/DDBJ databases">
        <title>De no assembly of potato wild relative species, Solanum commersonii.</title>
        <authorList>
            <person name="Cho K."/>
        </authorList>
    </citation>
    <scope>NUCLEOTIDE SEQUENCE [LARGE SCALE GENOMIC DNA]</scope>
    <source>
        <strain evidence="1">LZ3.2</strain>
        <tissue evidence="1">Leaf</tissue>
    </source>
</reference>
<evidence type="ECO:0000313" key="1">
    <source>
        <dbReference type="EMBL" id="KAG5593659.1"/>
    </source>
</evidence>
<organism evidence="1 2">
    <name type="scientific">Solanum commersonii</name>
    <name type="common">Commerson's wild potato</name>
    <name type="synonym">Commerson's nightshade</name>
    <dbReference type="NCBI Taxonomy" id="4109"/>
    <lineage>
        <taxon>Eukaryota</taxon>
        <taxon>Viridiplantae</taxon>
        <taxon>Streptophyta</taxon>
        <taxon>Embryophyta</taxon>
        <taxon>Tracheophyta</taxon>
        <taxon>Spermatophyta</taxon>
        <taxon>Magnoliopsida</taxon>
        <taxon>eudicotyledons</taxon>
        <taxon>Gunneridae</taxon>
        <taxon>Pentapetalae</taxon>
        <taxon>asterids</taxon>
        <taxon>lamiids</taxon>
        <taxon>Solanales</taxon>
        <taxon>Solanaceae</taxon>
        <taxon>Solanoideae</taxon>
        <taxon>Solaneae</taxon>
        <taxon>Solanum</taxon>
    </lineage>
</organism>
<accession>A0A9J5XZ75</accession>
<dbReference type="OrthoDB" id="10488725at2759"/>
<proteinExistence type="predicted"/>
<protein>
    <submittedName>
        <fullName evidence="1">Uncharacterized protein</fullName>
    </submittedName>
</protein>
<keyword evidence="2" id="KW-1185">Reference proteome</keyword>
<sequence length="128" mass="14098">MDEALEGDHMILRVDDLLRHAGMTGFQKFQCSRYKSEPPASLSHATGTFTAAAWFLSLFPINRSDLSLKFASSPGHLFGSDDIVLGKQKLQVEHSLERKKNEASEKLGLSERVVAPLCYASDFSVNGP</sequence>
<dbReference type="Proteomes" id="UP000824120">
    <property type="component" value="Chromosome 7"/>
</dbReference>